<gene>
    <name evidence="8" type="ORF">EBO34_01735</name>
</gene>
<name>A0A3M7TWC3_9BACI</name>
<evidence type="ECO:0000256" key="1">
    <source>
        <dbReference type="ARBA" id="ARBA00004651"/>
    </source>
</evidence>
<evidence type="ECO:0000256" key="5">
    <source>
        <dbReference type="ARBA" id="ARBA00022989"/>
    </source>
</evidence>
<proteinExistence type="predicted"/>
<dbReference type="Proteomes" id="UP000278746">
    <property type="component" value="Unassembled WGS sequence"/>
</dbReference>
<feature type="domain" description="Major facilitator superfamily (MFS) profile" evidence="7">
    <location>
        <begin position="11"/>
        <end position="380"/>
    </location>
</feature>
<dbReference type="OrthoDB" id="2957734at2"/>
<keyword evidence="3" id="KW-1003">Cell membrane</keyword>
<dbReference type="EMBL" id="RHIB01000001">
    <property type="protein sequence ID" value="RNA68715.1"/>
    <property type="molecule type" value="Genomic_DNA"/>
</dbReference>
<organism evidence="8 9">
    <name type="scientific">Alteribacter keqinensis</name>
    <dbReference type="NCBI Taxonomy" id="2483800"/>
    <lineage>
        <taxon>Bacteria</taxon>
        <taxon>Bacillati</taxon>
        <taxon>Bacillota</taxon>
        <taxon>Bacilli</taxon>
        <taxon>Bacillales</taxon>
        <taxon>Bacillaceae</taxon>
        <taxon>Alteribacter</taxon>
    </lineage>
</organism>
<comment type="subcellular location">
    <subcellularLocation>
        <location evidence="1">Cell membrane</location>
        <topology evidence="1">Multi-pass membrane protein</topology>
    </subcellularLocation>
</comment>
<evidence type="ECO:0000256" key="6">
    <source>
        <dbReference type="ARBA" id="ARBA00023136"/>
    </source>
</evidence>
<comment type="caution">
    <text evidence="8">The sequence shown here is derived from an EMBL/GenBank/DDBJ whole genome shotgun (WGS) entry which is preliminary data.</text>
</comment>
<dbReference type="AlphaFoldDB" id="A0A3M7TWC3"/>
<dbReference type="Pfam" id="PF07690">
    <property type="entry name" value="MFS_1"/>
    <property type="match status" value="2"/>
</dbReference>
<evidence type="ECO:0000256" key="2">
    <source>
        <dbReference type="ARBA" id="ARBA00022448"/>
    </source>
</evidence>
<keyword evidence="6" id="KW-0472">Membrane</keyword>
<dbReference type="GO" id="GO:0022857">
    <property type="term" value="F:transmembrane transporter activity"/>
    <property type="evidence" value="ECO:0007669"/>
    <property type="project" value="InterPro"/>
</dbReference>
<keyword evidence="5" id="KW-1133">Transmembrane helix</keyword>
<evidence type="ECO:0000259" key="7">
    <source>
        <dbReference type="PROSITE" id="PS50850"/>
    </source>
</evidence>
<dbReference type="InterPro" id="IPR050171">
    <property type="entry name" value="MFS_Transporters"/>
</dbReference>
<reference evidence="8 9" key="1">
    <citation type="submission" date="2018-10" db="EMBL/GenBank/DDBJ databases">
        <title>Bacillus Keqinensis sp. nov., a moderately halophilic bacterium isolated from a saline-alkaline lake.</title>
        <authorList>
            <person name="Wang H."/>
        </authorList>
    </citation>
    <scope>NUCLEOTIDE SEQUENCE [LARGE SCALE GENOMIC DNA]</scope>
    <source>
        <strain evidence="8 9">KQ-3</strain>
    </source>
</reference>
<keyword evidence="9" id="KW-1185">Reference proteome</keyword>
<dbReference type="InterPro" id="IPR036259">
    <property type="entry name" value="MFS_trans_sf"/>
</dbReference>
<evidence type="ECO:0000256" key="4">
    <source>
        <dbReference type="ARBA" id="ARBA00022692"/>
    </source>
</evidence>
<accession>A0A3M7TWC3</accession>
<dbReference type="Gene3D" id="1.20.1250.20">
    <property type="entry name" value="MFS general substrate transporter like domains"/>
    <property type="match status" value="1"/>
</dbReference>
<dbReference type="PANTHER" id="PTHR23517">
    <property type="entry name" value="RESISTANCE PROTEIN MDTM, PUTATIVE-RELATED-RELATED"/>
    <property type="match status" value="1"/>
</dbReference>
<evidence type="ECO:0000313" key="8">
    <source>
        <dbReference type="EMBL" id="RNA68715.1"/>
    </source>
</evidence>
<protein>
    <submittedName>
        <fullName evidence="8">MFS transporter</fullName>
    </submittedName>
</protein>
<evidence type="ECO:0000313" key="9">
    <source>
        <dbReference type="Proteomes" id="UP000278746"/>
    </source>
</evidence>
<dbReference type="PROSITE" id="PS50850">
    <property type="entry name" value="MFS"/>
    <property type="match status" value="1"/>
</dbReference>
<dbReference type="InterPro" id="IPR020846">
    <property type="entry name" value="MFS_dom"/>
</dbReference>
<sequence>MGNMTLSKTKQKLALFLLLFLIFTSMHMQFPVLTPFAVSLGATSFMIGLMLGATSFVNLGGNLIAGIFIDRAGPRRFIIIPLLLLAVSLALHFFVADVTHLFILRMINGFLLAFLTPACMTLLSSFADNRREQSKNMAVNTLMVTVAMAVAPFIGGKIGEWFGASWTFVAISFVMIAAYFLAGRTIQSNLIIRSYRKEPSYQSLIQLRLFPVYITAFGIMYAQGTLMFELPFLSVETDFSKGDVGILVSMVGAGTLISLALFFIHWISPYVRIFLGLAMMCISFGWILFYTSHIPVAGPLLLFGAGTGIVFPAMMTMLTERIPEEARGRGFALLSAIFSLGTITSPFVAGMVRDFISPYFIAWIVLMIVVMVMGLLEQNGEEGTAPAPVAESLFR</sequence>
<dbReference type="GO" id="GO:0005886">
    <property type="term" value="C:plasma membrane"/>
    <property type="evidence" value="ECO:0007669"/>
    <property type="project" value="UniProtKB-SubCell"/>
</dbReference>
<dbReference type="InterPro" id="IPR011701">
    <property type="entry name" value="MFS"/>
</dbReference>
<keyword evidence="4" id="KW-0812">Transmembrane</keyword>
<evidence type="ECO:0000256" key="3">
    <source>
        <dbReference type="ARBA" id="ARBA00022475"/>
    </source>
</evidence>
<keyword evidence="2" id="KW-0813">Transport</keyword>
<dbReference type="SUPFAM" id="SSF103473">
    <property type="entry name" value="MFS general substrate transporter"/>
    <property type="match status" value="1"/>
</dbReference>